<proteinExistence type="predicted"/>
<dbReference type="AlphaFoldDB" id="A0A3B4WUY4"/>
<dbReference type="GO" id="GO:0016740">
    <property type="term" value="F:transferase activity"/>
    <property type="evidence" value="ECO:0007669"/>
    <property type="project" value="UniProtKB-KW"/>
</dbReference>
<evidence type="ECO:0000256" key="3">
    <source>
        <dbReference type="ARBA" id="ARBA00022737"/>
    </source>
</evidence>
<feature type="domain" description="RING-type" evidence="7">
    <location>
        <begin position="45"/>
        <end position="273"/>
    </location>
</feature>
<evidence type="ECO:0000256" key="6">
    <source>
        <dbReference type="ARBA" id="ARBA00022833"/>
    </source>
</evidence>
<keyword evidence="3" id="KW-0677">Repeat</keyword>
<dbReference type="Gene3D" id="1.20.120.1750">
    <property type="match status" value="2"/>
</dbReference>
<dbReference type="SUPFAM" id="SSF57850">
    <property type="entry name" value="RING/U-box"/>
    <property type="match status" value="2"/>
</dbReference>
<dbReference type="InterPro" id="IPR044066">
    <property type="entry name" value="TRIAD_supradom"/>
</dbReference>
<keyword evidence="9" id="KW-1185">Reference proteome</keyword>
<dbReference type="PROSITE" id="PS51873">
    <property type="entry name" value="TRIAD"/>
    <property type="match status" value="1"/>
</dbReference>
<evidence type="ECO:0000256" key="4">
    <source>
        <dbReference type="ARBA" id="ARBA00022771"/>
    </source>
</evidence>
<dbReference type="Proteomes" id="UP000261360">
    <property type="component" value="Unplaced"/>
</dbReference>
<evidence type="ECO:0000256" key="1">
    <source>
        <dbReference type="ARBA" id="ARBA00022679"/>
    </source>
</evidence>
<evidence type="ECO:0000256" key="2">
    <source>
        <dbReference type="ARBA" id="ARBA00022723"/>
    </source>
</evidence>
<evidence type="ECO:0000256" key="5">
    <source>
        <dbReference type="ARBA" id="ARBA00022786"/>
    </source>
</evidence>
<organism evidence="8 9">
    <name type="scientific">Seriola lalandi dorsalis</name>
    <dbReference type="NCBI Taxonomy" id="1841481"/>
    <lineage>
        <taxon>Eukaryota</taxon>
        <taxon>Metazoa</taxon>
        <taxon>Chordata</taxon>
        <taxon>Craniata</taxon>
        <taxon>Vertebrata</taxon>
        <taxon>Euteleostomi</taxon>
        <taxon>Actinopterygii</taxon>
        <taxon>Neopterygii</taxon>
        <taxon>Teleostei</taxon>
        <taxon>Neoteleostei</taxon>
        <taxon>Acanthomorphata</taxon>
        <taxon>Carangaria</taxon>
        <taxon>Carangiformes</taxon>
        <taxon>Carangidae</taxon>
        <taxon>Seriola</taxon>
    </lineage>
</organism>
<accession>A0A3B4WUY4</accession>
<keyword evidence="2" id="KW-0479">Metal-binding</keyword>
<dbReference type="Ensembl" id="ENSSLDT00000009123.1">
    <property type="protein sequence ID" value="ENSSLDP00000008829.1"/>
    <property type="gene ID" value="ENSSLDG00000007012.1"/>
</dbReference>
<dbReference type="GeneTree" id="ENSGT00510000050415"/>
<evidence type="ECO:0000313" key="9">
    <source>
        <dbReference type="Proteomes" id="UP000261360"/>
    </source>
</evidence>
<sequence>MSCGHTVTPMSPTNWFRRLLDKGSSGVSTEEEKCYDPADTTLEFVDGDDDMDFECTDYKSLRARMSCGHTVTPMSLTKWCRRLLDEGKSRFVCGQTDCDVEWPYEEVRKMALLTTEETEYFEKKMFQRVAKDSLDVKTCPSCKSSVVRTDLNNLRVRCTLCTADKNKTYEFCWQCLREWEHPSPHSFRCAYDDCISKPLQILKTCQNITFENVKDVTGCPSIRACPTCGLLIEHDKTKCKNIICPRCEVEFCFACLRLTEMCKSYFEACSISIAPRQTSIPVWHKM</sequence>
<keyword evidence="6" id="KW-0862">Zinc</keyword>
<keyword evidence="5" id="KW-0833">Ubl conjugation pathway</keyword>
<keyword evidence="1" id="KW-0808">Transferase</keyword>
<evidence type="ECO:0000259" key="7">
    <source>
        <dbReference type="PROSITE" id="PS51873"/>
    </source>
</evidence>
<dbReference type="GO" id="GO:0008270">
    <property type="term" value="F:zinc ion binding"/>
    <property type="evidence" value="ECO:0007669"/>
    <property type="project" value="UniProtKB-KW"/>
</dbReference>
<reference evidence="8" key="1">
    <citation type="submission" date="2025-08" db="UniProtKB">
        <authorList>
            <consortium name="Ensembl"/>
        </authorList>
    </citation>
    <scope>IDENTIFICATION</scope>
</reference>
<dbReference type="STRING" id="1841481.ENSSLDP00000008829"/>
<dbReference type="InterPro" id="IPR002867">
    <property type="entry name" value="IBR_dom"/>
</dbReference>
<evidence type="ECO:0000313" key="8">
    <source>
        <dbReference type="Ensembl" id="ENSSLDP00000008829.1"/>
    </source>
</evidence>
<protein>
    <submittedName>
        <fullName evidence="8">Uncharacterized LOC111647930</fullName>
    </submittedName>
</protein>
<reference evidence="8" key="2">
    <citation type="submission" date="2025-09" db="UniProtKB">
        <authorList>
            <consortium name="Ensembl"/>
        </authorList>
    </citation>
    <scope>IDENTIFICATION</scope>
</reference>
<keyword evidence="4" id="KW-0863">Zinc-finger</keyword>
<dbReference type="SMART" id="SM00647">
    <property type="entry name" value="IBR"/>
    <property type="match status" value="2"/>
</dbReference>
<name>A0A3B4WUY4_SERLL</name>